<dbReference type="CDD" id="cd11353">
    <property type="entry name" value="AmyAc_euk_bac_CMD_like"/>
    <property type="match status" value="1"/>
</dbReference>
<organism evidence="4 5">
    <name type="scientific">Candidatus Clostridium eludens</name>
    <dbReference type="NCBI Taxonomy" id="3381663"/>
    <lineage>
        <taxon>Bacteria</taxon>
        <taxon>Bacillati</taxon>
        <taxon>Bacillota</taxon>
        <taxon>Clostridia</taxon>
        <taxon>Eubacteriales</taxon>
        <taxon>Clostridiaceae</taxon>
        <taxon>Clostridium</taxon>
    </lineage>
</organism>
<evidence type="ECO:0000256" key="2">
    <source>
        <dbReference type="ARBA" id="ARBA00023295"/>
    </source>
</evidence>
<evidence type="ECO:0000313" key="5">
    <source>
        <dbReference type="Proteomes" id="UP001623660"/>
    </source>
</evidence>
<reference evidence="4 5" key="1">
    <citation type="submission" date="2024-11" db="EMBL/GenBank/DDBJ databases">
        <authorList>
            <person name="Heng Y.C."/>
            <person name="Lim A.C.H."/>
            <person name="Lee J.K.Y."/>
            <person name="Kittelmann S."/>
        </authorList>
    </citation>
    <scope>NUCLEOTIDE SEQUENCE [LARGE SCALE GENOMIC DNA]</scope>
    <source>
        <strain evidence="4 5">WILCCON 0269</strain>
    </source>
</reference>
<dbReference type="InterPro" id="IPR017853">
    <property type="entry name" value="GH"/>
</dbReference>
<protein>
    <submittedName>
        <fullName evidence="4">Alpha-amylase family glycosyl hydrolase</fullName>
    </submittedName>
</protein>
<keyword evidence="2" id="KW-0326">Glycosidase</keyword>
<dbReference type="SUPFAM" id="SSF51011">
    <property type="entry name" value="Glycosyl hydrolase domain"/>
    <property type="match status" value="1"/>
</dbReference>
<dbReference type="RefSeq" id="WP_406793321.1">
    <property type="nucleotide sequence ID" value="NZ_JBJHZX010000027.1"/>
</dbReference>
<dbReference type="InterPro" id="IPR013780">
    <property type="entry name" value="Glyco_hydro_b"/>
</dbReference>
<dbReference type="InterPro" id="IPR006047">
    <property type="entry name" value="GH13_cat_dom"/>
</dbReference>
<dbReference type="GO" id="GO:0016787">
    <property type="term" value="F:hydrolase activity"/>
    <property type="evidence" value="ECO:0007669"/>
    <property type="project" value="UniProtKB-KW"/>
</dbReference>
<keyword evidence="1 4" id="KW-0378">Hydrolase</keyword>
<gene>
    <name evidence="4" type="ORF">ACJDU8_16870</name>
</gene>
<dbReference type="Pfam" id="PF00128">
    <property type="entry name" value="Alpha-amylase"/>
    <property type="match status" value="1"/>
</dbReference>
<name>A0ABW8SN54_9CLOT</name>
<dbReference type="EMBL" id="JBJHZX010000027">
    <property type="protein sequence ID" value="MFL0197216.1"/>
    <property type="molecule type" value="Genomic_DNA"/>
</dbReference>
<evidence type="ECO:0000259" key="3">
    <source>
        <dbReference type="SMART" id="SM00642"/>
    </source>
</evidence>
<sequence>MWIDEAIFYQIYPLGFCGAPEENDGEINSRILKVNQWINHIQNLGANAIYFSPIFQSDRHGYDTRDFRRIDCRLGTNQDFADVCSKLHQQGIRVVIDGVFNHVGRGFWAFQDVLENGEQSCCKDWFFINFHGNSPYNDGFGYDAWEGHYELVKLNLSNLQVREHIFESIRLWVKEFGIDGLRLDVAYCLDVDFLRALRTFCDSLKTDFCLIGEVLFGDYNRIVNGEMCHSCTNYECYKSLYSSFNDLNLFEINYSLNRQFGNEAWTLYKGKNLLSFADNHDVTRIASILKDKRHLPLVYGLLFGMPGIPCIYYGSEWGVDGVKEKGSDKGLRPYFDLPQSNELTHFVTKLAHIRKKSKALCHGGYRTVLITNGQLIFERCFKDERVVIALNAQDRDYCAHVNLGASSAVDLLTGHSVELCGDCSLPPYSVYFWSVN</sequence>
<dbReference type="Gene3D" id="3.20.20.80">
    <property type="entry name" value="Glycosidases"/>
    <property type="match status" value="1"/>
</dbReference>
<dbReference type="Proteomes" id="UP001623660">
    <property type="component" value="Unassembled WGS sequence"/>
</dbReference>
<evidence type="ECO:0000313" key="4">
    <source>
        <dbReference type="EMBL" id="MFL0197216.1"/>
    </source>
</evidence>
<feature type="domain" description="Glycosyl hydrolase family 13 catalytic" evidence="3">
    <location>
        <begin position="10"/>
        <end position="354"/>
    </location>
</feature>
<dbReference type="PANTHER" id="PTHR10357:SF210">
    <property type="entry name" value="MALTODEXTRIN GLUCOSIDASE"/>
    <property type="match status" value="1"/>
</dbReference>
<dbReference type="SMART" id="SM00642">
    <property type="entry name" value="Aamy"/>
    <property type="match status" value="1"/>
</dbReference>
<dbReference type="Gene3D" id="2.60.40.1180">
    <property type="entry name" value="Golgi alpha-mannosidase II"/>
    <property type="match status" value="1"/>
</dbReference>
<dbReference type="SUPFAM" id="SSF51445">
    <property type="entry name" value="(Trans)glycosidases"/>
    <property type="match status" value="1"/>
</dbReference>
<keyword evidence="5" id="KW-1185">Reference proteome</keyword>
<evidence type="ECO:0000256" key="1">
    <source>
        <dbReference type="ARBA" id="ARBA00022801"/>
    </source>
</evidence>
<comment type="caution">
    <text evidence="4">The sequence shown here is derived from an EMBL/GenBank/DDBJ whole genome shotgun (WGS) entry which is preliminary data.</text>
</comment>
<dbReference type="PANTHER" id="PTHR10357">
    <property type="entry name" value="ALPHA-AMYLASE FAMILY MEMBER"/>
    <property type="match status" value="1"/>
</dbReference>
<proteinExistence type="predicted"/>
<accession>A0ABW8SN54</accession>